<evidence type="ECO:0000256" key="1">
    <source>
        <dbReference type="SAM" id="Phobius"/>
    </source>
</evidence>
<dbReference type="Pfam" id="PF00990">
    <property type="entry name" value="GGDEF"/>
    <property type="match status" value="1"/>
</dbReference>
<dbReference type="PANTHER" id="PTHR44757:SF2">
    <property type="entry name" value="BIOFILM ARCHITECTURE MAINTENANCE PROTEIN MBAA"/>
    <property type="match status" value="1"/>
</dbReference>
<dbReference type="AlphaFoldDB" id="A0A4Q0YTJ7"/>
<gene>
    <name evidence="3" type="ORF">CS022_03270</name>
</gene>
<dbReference type="SMART" id="SM00267">
    <property type="entry name" value="GGDEF"/>
    <property type="match status" value="1"/>
</dbReference>
<dbReference type="Proteomes" id="UP000290287">
    <property type="component" value="Unassembled WGS sequence"/>
</dbReference>
<evidence type="ECO:0000313" key="4">
    <source>
        <dbReference type="Proteomes" id="UP000290287"/>
    </source>
</evidence>
<evidence type="ECO:0000313" key="3">
    <source>
        <dbReference type="EMBL" id="RXJ74602.1"/>
    </source>
</evidence>
<feature type="transmembrane region" description="Helical" evidence="1">
    <location>
        <begin position="226"/>
        <end position="251"/>
    </location>
</feature>
<accession>A0A4Q0YTJ7</accession>
<name>A0A4Q0YTJ7_9GAMM</name>
<dbReference type="PANTHER" id="PTHR44757">
    <property type="entry name" value="DIGUANYLATE CYCLASE DGCP"/>
    <property type="match status" value="1"/>
</dbReference>
<keyword evidence="1" id="KW-0472">Membrane</keyword>
<keyword evidence="4" id="KW-1185">Reference proteome</keyword>
<dbReference type="InterPro" id="IPR029787">
    <property type="entry name" value="Nucleotide_cyclase"/>
</dbReference>
<protein>
    <recommendedName>
        <fullName evidence="2">GGDEF domain-containing protein</fullName>
    </recommendedName>
</protein>
<dbReference type="EMBL" id="PEIB01000002">
    <property type="protein sequence ID" value="RXJ74602.1"/>
    <property type="molecule type" value="Genomic_DNA"/>
</dbReference>
<reference evidence="3 4" key="1">
    <citation type="submission" date="2017-10" db="EMBL/GenBank/DDBJ databases">
        <title>Nyctiphanis sp. nov., isolated from the stomach of the euphausiid Nyctiphanes simplex (Hansen, 1911) in the Gulf of California.</title>
        <authorList>
            <person name="Gomez-Gil B."/>
            <person name="Aguilar-Mendez M."/>
            <person name="Lopez-Cortes A."/>
            <person name="Gomez-Gutierrez J."/>
            <person name="Roque A."/>
            <person name="Lang E."/>
            <person name="Gonzalez-Castillo A."/>
        </authorList>
    </citation>
    <scope>NUCLEOTIDE SEQUENCE [LARGE SCALE GENOMIC DNA]</scope>
    <source>
        <strain evidence="3 4">CAIM 600</strain>
    </source>
</reference>
<comment type="caution">
    <text evidence="3">The sequence shown here is derived from an EMBL/GenBank/DDBJ whole genome shotgun (WGS) entry which is preliminary data.</text>
</comment>
<evidence type="ECO:0000259" key="2">
    <source>
        <dbReference type="PROSITE" id="PS50887"/>
    </source>
</evidence>
<dbReference type="PROSITE" id="PS50887">
    <property type="entry name" value="GGDEF"/>
    <property type="match status" value="1"/>
</dbReference>
<dbReference type="Gene3D" id="3.30.70.270">
    <property type="match status" value="1"/>
</dbReference>
<feature type="domain" description="GGDEF" evidence="2">
    <location>
        <begin position="312"/>
        <end position="444"/>
    </location>
</feature>
<sequence length="449" mass="52662">MLFTSFVCMLILCVTFMLYRYVEDSEREHQLSMMDGKLTEIVNRLDQYKETDNKQIMWLSRQLSRYPKIDQRLWISFSNDLIRLFPHFQHVQWFDNNQMLRWETHNDENKTAGSILTDDLDIRWDKEISYSIKDSGNDIRIVISSLGKRSKERIGTLVIQYSLKRRLDEIQKSVLSQTQLLSISSQLPADYRETIATRLSVSRPILLGEEVYALYMEQHVSPYPKLLSLPMAVFITGLVAATLCSITLYLLEINYVGRRAVSRSIRSLRRELKAQKETENRLQFVAYHDQKTLLPNRHSLEMYLEKAILVEQDIVLTCIDISNLNEINDMYGHHIGEHLLFDIVKRFRTILPRHAMMARVDSSQFMISVAGMCQLEAEMQANQLRICLEEEFNIENNQIIAHCLIGIAYRLNRSINTEELIRHAETATHRARNWEQAILLLTTRQCRNN</sequence>
<organism evidence="3 4">
    <name type="scientific">Veronia nyctiphanis</name>
    <dbReference type="NCBI Taxonomy" id="1278244"/>
    <lineage>
        <taxon>Bacteria</taxon>
        <taxon>Pseudomonadati</taxon>
        <taxon>Pseudomonadota</taxon>
        <taxon>Gammaproteobacteria</taxon>
        <taxon>Vibrionales</taxon>
        <taxon>Vibrionaceae</taxon>
        <taxon>Veronia</taxon>
    </lineage>
</organism>
<dbReference type="CDD" id="cd01949">
    <property type="entry name" value="GGDEF"/>
    <property type="match status" value="1"/>
</dbReference>
<dbReference type="InterPro" id="IPR043128">
    <property type="entry name" value="Rev_trsase/Diguanyl_cyclase"/>
</dbReference>
<dbReference type="NCBIfam" id="TIGR00254">
    <property type="entry name" value="GGDEF"/>
    <property type="match status" value="1"/>
</dbReference>
<keyword evidence="1" id="KW-1133">Transmembrane helix</keyword>
<keyword evidence="1" id="KW-0812">Transmembrane</keyword>
<dbReference type="InterPro" id="IPR000160">
    <property type="entry name" value="GGDEF_dom"/>
</dbReference>
<dbReference type="SUPFAM" id="SSF55073">
    <property type="entry name" value="Nucleotide cyclase"/>
    <property type="match status" value="1"/>
</dbReference>
<dbReference type="InterPro" id="IPR052155">
    <property type="entry name" value="Biofilm_reg_signaling"/>
</dbReference>
<proteinExistence type="predicted"/>